<keyword evidence="3" id="KW-1003">Cell membrane</keyword>
<evidence type="ECO:0000256" key="4">
    <source>
        <dbReference type="ARBA" id="ARBA00022692"/>
    </source>
</evidence>
<dbReference type="InterPro" id="IPR000515">
    <property type="entry name" value="MetI-like"/>
</dbReference>
<dbReference type="SUPFAM" id="SSF161098">
    <property type="entry name" value="MetI-like"/>
    <property type="match status" value="1"/>
</dbReference>
<dbReference type="EMBL" id="JBHRYD010000006">
    <property type="protein sequence ID" value="MFC3704877.1"/>
    <property type="molecule type" value="Genomic_DNA"/>
</dbReference>
<evidence type="ECO:0000256" key="2">
    <source>
        <dbReference type="ARBA" id="ARBA00022448"/>
    </source>
</evidence>
<feature type="domain" description="ABC transmembrane type-1" evidence="8">
    <location>
        <begin position="93"/>
        <end position="303"/>
    </location>
</feature>
<evidence type="ECO:0000256" key="5">
    <source>
        <dbReference type="ARBA" id="ARBA00022989"/>
    </source>
</evidence>
<dbReference type="PANTHER" id="PTHR43005:SF1">
    <property type="entry name" value="SPERMIDINE_PUTRESCINE TRANSPORT SYSTEM PERMEASE PROTEIN"/>
    <property type="match status" value="1"/>
</dbReference>
<evidence type="ECO:0000256" key="3">
    <source>
        <dbReference type="ARBA" id="ARBA00022475"/>
    </source>
</evidence>
<dbReference type="Proteomes" id="UP001595613">
    <property type="component" value="Unassembled WGS sequence"/>
</dbReference>
<dbReference type="PROSITE" id="PS50928">
    <property type="entry name" value="ABC_TM1"/>
    <property type="match status" value="1"/>
</dbReference>
<feature type="transmembrane region" description="Helical" evidence="7">
    <location>
        <begin position="130"/>
        <end position="151"/>
    </location>
</feature>
<proteinExistence type="inferred from homology"/>
<dbReference type="CDD" id="cd06261">
    <property type="entry name" value="TM_PBP2"/>
    <property type="match status" value="1"/>
</dbReference>
<keyword evidence="4 7" id="KW-0812">Transmembrane</keyword>
<evidence type="ECO:0000259" key="8">
    <source>
        <dbReference type="PROSITE" id="PS50928"/>
    </source>
</evidence>
<organism evidence="9 10">
    <name type="scientific">Devosia honganensis</name>
    <dbReference type="NCBI Taxonomy" id="1610527"/>
    <lineage>
        <taxon>Bacteria</taxon>
        <taxon>Pseudomonadati</taxon>
        <taxon>Pseudomonadota</taxon>
        <taxon>Alphaproteobacteria</taxon>
        <taxon>Hyphomicrobiales</taxon>
        <taxon>Devosiaceae</taxon>
        <taxon>Devosia</taxon>
    </lineage>
</organism>
<evidence type="ECO:0000256" key="1">
    <source>
        <dbReference type="ARBA" id="ARBA00004651"/>
    </source>
</evidence>
<reference evidence="10" key="1">
    <citation type="journal article" date="2019" name="Int. J. Syst. Evol. Microbiol.">
        <title>The Global Catalogue of Microorganisms (GCM) 10K type strain sequencing project: providing services to taxonomists for standard genome sequencing and annotation.</title>
        <authorList>
            <consortium name="The Broad Institute Genomics Platform"/>
            <consortium name="The Broad Institute Genome Sequencing Center for Infectious Disease"/>
            <person name="Wu L."/>
            <person name="Ma J."/>
        </authorList>
    </citation>
    <scope>NUCLEOTIDE SEQUENCE [LARGE SCALE GENOMIC DNA]</scope>
    <source>
        <strain evidence="10">KCTC 42281</strain>
    </source>
</reference>
<keyword evidence="2 7" id="KW-0813">Transport</keyword>
<dbReference type="PANTHER" id="PTHR43005">
    <property type="entry name" value="BLR7065 PROTEIN"/>
    <property type="match status" value="1"/>
</dbReference>
<dbReference type="InterPro" id="IPR035906">
    <property type="entry name" value="MetI-like_sf"/>
</dbReference>
<dbReference type="RefSeq" id="WP_380096614.1">
    <property type="nucleotide sequence ID" value="NZ_JBHRYD010000006.1"/>
</dbReference>
<keyword evidence="6 7" id="KW-0472">Membrane</keyword>
<dbReference type="Pfam" id="PF00528">
    <property type="entry name" value="BPD_transp_1"/>
    <property type="match status" value="1"/>
</dbReference>
<name>A0ABV7WZX5_9HYPH</name>
<dbReference type="Gene3D" id="1.10.3720.10">
    <property type="entry name" value="MetI-like"/>
    <property type="match status" value="1"/>
</dbReference>
<evidence type="ECO:0000313" key="9">
    <source>
        <dbReference type="EMBL" id="MFC3704877.1"/>
    </source>
</evidence>
<evidence type="ECO:0000256" key="6">
    <source>
        <dbReference type="ARBA" id="ARBA00023136"/>
    </source>
</evidence>
<protein>
    <submittedName>
        <fullName evidence="9">Carbohydrate ABC transporter permease</fullName>
    </submittedName>
</protein>
<keyword evidence="5 7" id="KW-1133">Transmembrane helix</keyword>
<sequence length="315" mass="35098">MTTEPLATSPKRRVRNFALLSNRAGATFLTPAGLLVSIFVIVPFFWVIFVSFTNRTLLGRTALNPEFVGLANYLSLFDPATFFQRGQFGFSLILTTQFVLASALVGQALLGLLLAWLIQTVPPWIKRITETFVIAAWILPEVVIGFAWFAFLDRDAGTLNMLLTSIGLPEGDFLLQQPFWVIVVFNTWRGAAFSMMLFNSAFSSIPPSYFQAADVAGASSWQKFRDIGLPLIRGHIVTDLILITMWTFNTFTPFLLTNGGPSYRTELVSIYNYRVAFQDFQFGKGAAVAVIMMLINLAFALVYLSIGRKKTAPRT</sequence>
<feature type="transmembrane region" description="Helical" evidence="7">
    <location>
        <begin position="88"/>
        <end position="118"/>
    </location>
</feature>
<feature type="transmembrane region" description="Helical" evidence="7">
    <location>
        <begin position="28"/>
        <end position="50"/>
    </location>
</feature>
<comment type="subcellular location">
    <subcellularLocation>
        <location evidence="1 7">Cell membrane</location>
        <topology evidence="1 7">Multi-pass membrane protein</topology>
    </subcellularLocation>
</comment>
<feature type="transmembrane region" description="Helical" evidence="7">
    <location>
        <begin position="286"/>
        <end position="306"/>
    </location>
</feature>
<evidence type="ECO:0000256" key="7">
    <source>
        <dbReference type="RuleBase" id="RU363032"/>
    </source>
</evidence>
<comment type="caution">
    <text evidence="9">The sequence shown here is derived from an EMBL/GenBank/DDBJ whole genome shotgun (WGS) entry which is preliminary data.</text>
</comment>
<evidence type="ECO:0000313" key="10">
    <source>
        <dbReference type="Proteomes" id="UP001595613"/>
    </source>
</evidence>
<accession>A0ABV7WZX5</accession>
<gene>
    <name evidence="9" type="ORF">ACFOOL_08920</name>
</gene>
<feature type="transmembrane region" description="Helical" evidence="7">
    <location>
        <begin position="231"/>
        <end position="248"/>
    </location>
</feature>
<keyword evidence="10" id="KW-1185">Reference proteome</keyword>
<comment type="similarity">
    <text evidence="7">Belongs to the binding-protein-dependent transport system permease family.</text>
</comment>